<dbReference type="Proteomes" id="UP000183028">
    <property type="component" value="Unassembled WGS sequence"/>
</dbReference>
<evidence type="ECO:0008006" key="3">
    <source>
        <dbReference type="Google" id="ProtNLM"/>
    </source>
</evidence>
<accession>A0A1H6VEB7</accession>
<name>A0A1H6VEB7_9FIRM</name>
<keyword evidence="2" id="KW-1185">Reference proteome</keyword>
<evidence type="ECO:0000313" key="1">
    <source>
        <dbReference type="EMBL" id="SEJ00177.1"/>
    </source>
</evidence>
<proteinExistence type="predicted"/>
<dbReference type="STRING" id="322505.SAMN04487836_10941"/>
<dbReference type="EMBL" id="FNYK01000043">
    <property type="protein sequence ID" value="SEJ00177.1"/>
    <property type="molecule type" value="Genomic_DNA"/>
</dbReference>
<organism evidence="1 2">
    <name type="scientific">Sharpea azabuensis</name>
    <dbReference type="NCBI Taxonomy" id="322505"/>
    <lineage>
        <taxon>Bacteria</taxon>
        <taxon>Bacillati</taxon>
        <taxon>Bacillota</taxon>
        <taxon>Erysipelotrichia</taxon>
        <taxon>Erysipelotrichales</taxon>
        <taxon>Coprobacillaceae</taxon>
        <taxon>Sharpea</taxon>
    </lineage>
</organism>
<dbReference type="OrthoDB" id="9866445at2"/>
<evidence type="ECO:0000313" key="2">
    <source>
        <dbReference type="Proteomes" id="UP000183028"/>
    </source>
</evidence>
<reference evidence="2" key="1">
    <citation type="submission" date="2016-10" db="EMBL/GenBank/DDBJ databases">
        <authorList>
            <person name="Varghese N."/>
            <person name="Submissions S."/>
        </authorList>
    </citation>
    <scope>NUCLEOTIDE SEQUENCE [LARGE SCALE GENOMIC DNA]</scope>
    <source>
        <strain evidence="2">DSM 20406</strain>
    </source>
</reference>
<protein>
    <recommendedName>
        <fullName evidence="3">DUF1292 domain-containing protein</fullName>
    </recommendedName>
</protein>
<dbReference type="AlphaFoldDB" id="A0A1H6VEB7"/>
<sequence>MHFNFYDASHQLHHCSILVKHDMGDKHYILFMDEKNGDEVISARIDDEGHLFPLTNEEMNEMQDIFARYLRQDEKTTDHCQNCVCDGQECPSCEDCPHASF</sequence>
<gene>
    <name evidence="1" type="ORF">SAMN04487834_104313</name>
</gene>